<evidence type="ECO:0000256" key="8">
    <source>
        <dbReference type="ARBA" id="ARBA00023004"/>
    </source>
</evidence>
<dbReference type="AlphaFoldDB" id="A0A662CXY0"/>
<dbReference type="HAMAP" id="MF_00568">
    <property type="entry name" value="NadA_type2"/>
    <property type="match status" value="1"/>
</dbReference>
<dbReference type="NCBIfam" id="TIGR00550">
    <property type="entry name" value="nadA"/>
    <property type="match status" value="1"/>
</dbReference>
<feature type="binding site" evidence="12">
    <location>
        <position position="86"/>
    </location>
    <ligand>
        <name>[4Fe-4S] cluster</name>
        <dbReference type="ChEBI" id="CHEBI:49883"/>
    </ligand>
</feature>
<comment type="catalytic activity">
    <reaction evidence="10">
        <text>iminosuccinate + dihydroxyacetone phosphate = quinolinate + phosphate + 2 H2O + H(+)</text>
        <dbReference type="Rhea" id="RHEA:25888"/>
        <dbReference type="ChEBI" id="CHEBI:15377"/>
        <dbReference type="ChEBI" id="CHEBI:15378"/>
        <dbReference type="ChEBI" id="CHEBI:29959"/>
        <dbReference type="ChEBI" id="CHEBI:43474"/>
        <dbReference type="ChEBI" id="CHEBI:57642"/>
        <dbReference type="ChEBI" id="CHEBI:77875"/>
        <dbReference type="EC" id="2.5.1.72"/>
    </reaction>
    <physiologicalReaction direction="left-to-right" evidence="10">
        <dbReference type="Rhea" id="RHEA:25889"/>
    </physiologicalReaction>
</comment>
<proteinExistence type="inferred from homology"/>
<keyword evidence="12" id="KW-0963">Cytoplasm</keyword>
<dbReference type="PANTHER" id="PTHR30573:SF0">
    <property type="entry name" value="QUINOLINATE SYNTHASE, CHLOROPLASTIC"/>
    <property type="match status" value="1"/>
</dbReference>
<evidence type="ECO:0000256" key="9">
    <source>
        <dbReference type="ARBA" id="ARBA00023014"/>
    </source>
</evidence>
<evidence type="ECO:0000256" key="11">
    <source>
        <dbReference type="ARBA" id="ARBA00073059"/>
    </source>
</evidence>
<protein>
    <recommendedName>
        <fullName evidence="11 12">Quinolinate synthase</fullName>
        <ecNumber evidence="3 12">2.5.1.72</ecNumber>
    </recommendedName>
</protein>
<dbReference type="Gene3D" id="3.40.50.10800">
    <property type="entry name" value="NadA-like"/>
    <property type="match status" value="3"/>
</dbReference>
<dbReference type="NCBIfam" id="NF006879">
    <property type="entry name" value="PRK09375.1-4"/>
    <property type="match status" value="1"/>
</dbReference>
<comment type="caution">
    <text evidence="13">The sequence shown here is derived from an EMBL/GenBank/DDBJ whole genome shotgun (WGS) entry which is preliminary data.</text>
</comment>
<organism evidence="13 14">
    <name type="scientific">Aerophobetes bacterium</name>
    <dbReference type="NCBI Taxonomy" id="2030807"/>
    <lineage>
        <taxon>Bacteria</taxon>
        <taxon>Candidatus Aerophobota</taxon>
    </lineage>
</organism>
<dbReference type="UniPathway" id="UPA00253">
    <property type="reaction ID" value="UER00327"/>
</dbReference>
<dbReference type="Proteomes" id="UP000277457">
    <property type="component" value="Unassembled WGS sequence"/>
</dbReference>
<feature type="binding site" evidence="12">
    <location>
        <position position="41"/>
    </location>
    <ligand>
        <name>iminosuccinate</name>
        <dbReference type="ChEBI" id="CHEBI:77875"/>
    </ligand>
</feature>
<dbReference type="FunFam" id="3.40.50.10800:FF:000001">
    <property type="entry name" value="Quinolinate synthase A"/>
    <property type="match status" value="1"/>
</dbReference>
<dbReference type="GO" id="GO:0034628">
    <property type="term" value="P:'de novo' NAD+ biosynthetic process from L-aspartate"/>
    <property type="evidence" value="ECO:0007669"/>
    <property type="project" value="TreeGrafter"/>
</dbReference>
<evidence type="ECO:0000256" key="12">
    <source>
        <dbReference type="HAMAP-Rule" id="MF_00568"/>
    </source>
</evidence>
<dbReference type="NCBIfam" id="NF006878">
    <property type="entry name" value="PRK09375.1-2"/>
    <property type="match status" value="1"/>
</dbReference>
<dbReference type="PANTHER" id="PTHR30573">
    <property type="entry name" value="QUINOLINATE SYNTHETASE A"/>
    <property type="match status" value="1"/>
</dbReference>
<evidence type="ECO:0000256" key="6">
    <source>
        <dbReference type="ARBA" id="ARBA00022679"/>
    </source>
</evidence>
<feature type="binding site" evidence="12">
    <location>
        <position position="24"/>
    </location>
    <ligand>
        <name>iminosuccinate</name>
        <dbReference type="ChEBI" id="CHEBI:77875"/>
    </ligand>
</feature>
<evidence type="ECO:0000313" key="13">
    <source>
        <dbReference type="EMBL" id="RLE06531.1"/>
    </source>
</evidence>
<keyword evidence="8 12" id="KW-0408">Iron</keyword>
<evidence type="ECO:0000313" key="14">
    <source>
        <dbReference type="Proteomes" id="UP000277457"/>
    </source>
</evidence>
<feature type="binding site" evidence="12">
    <location>
        <position position="215"/>
    </location>
    <ligand>
        <name>iminosuccinate</name>
        <dbReference type="ChEBI" id="CHEBI:77875"/>
    </ligand>
</feature>
<gene>
    <name evidence="12" type="primary">nadA</name>
    <name evidence="13" type="ORF">DRZ78_04590</name>
</gene>
<comment type="pathway">
    <text evidence="2 12">Cofactor biosynthesis; NAD(+) biosynthesis; quinolinate from iminoaspartate: step 1/1.</text>
</comment>
<dbReference type="GO" id="GO:0005737">
    <property type="term" value="C:cytoplasm"/>
    <property type="evidence" value="ECO:0007669"/>
    <property type="project" value="UniProtKB-SubCell"/>
</dbReference>
<dbReference type="GO" id="GO:0051539">
    <property type="term" value="F:4 iron, 4 sulfur cluster binding"/>
    <property type="evidence" value="ECO:0007669"/>
    <property type="project" value="UniProtKB-KW"/>
</dbReference>
<accession>A0A662CXY0</accession>
<keyword evidence="5 12" id="KW-0662">Pyridine nucleotide biosynthesis</keyword>
<dbReference type="InterPro" id="IPR003473">
    <property type="entry name" value="NadA"/>
</dbReference>
<evidence type="ECO:0000256" key="7">
    <source>
        <dbReference type="ARBA" id="ARBA00022723"/>
    </source>
</evidence>
<comment type="subcellular location">
    <subcellularLocation>
        <location evidence="12">Cytoplasm</location>
    </subcellularLocation>
</comment>
<dbReference type="EC" id="2.5.1.72" evidence="3 12"/>
<dbReference type="Pfam" id="PF02445">
    <property type="entry name" value="NadA"/>
    <property type="match status" value="1"/>
</dbReference>
<name>A0A662CXY0_UNCAE</name>
<feature type="binding site" evidence="12">
    <location>
        <begin position="112"/>
        <end position="114"/>
    </location>
    <ligand>
        <name>iminosuccinate</name>
        <dbReference type="ChEBI" id="CHEBI:77875"/>
    </ligand>
</feature>
<evidence type="ECO:0000256" key="5">
    <source>
        <dbReference type="ARBA" id="ARBA00022642"/>
    </source>
</evidence>
<evidence type="ECO:0000256" key="1">
    <source>
        <dbReference type="ARBA" id="ARBA00003791"/>
    </source>
</evidence>
<dbReference type="EMBL" id="QMPY01000179">
    <property type="protein sequence ID" value="RLE06531.1"/>
    <property type="molecule type" value="Genomic_DNA"/>
</dbReference>
<evidence type="ECO:0000256" key="4">
    <source>
        <dbReference type="ARBA" id="ARBA00022485"/>
    </source>
</evidence>
<dbReference type="GO" id="GO:0046872">
    <property type="term" value="F:metal ion binding"/>
    <property type="evidence" value="ECO:0007669"/>
    <property type="project" value="UniProtKB-KW"/>
</dbReference>
<feature type="binding site" evidence="12">
    <location>
        <position position="171"/>
    </location>
    <ligand>
        <name>[4Fe-4S] cluster</name>
        <dbReference type="ChEBI" id="CHEBI:49883"/>
    </ligand>
</feature>
<dbReference type="InterPro" id="IPR023066">
    <property type="entry name" value="Quinolinate_synth_type2"/>
</dbReference>
<feature type="binding site" evidence="12">
    <location>
        <position position="260"/>
    </location>
    <ligand>
        <name>[4Fe-4S] cluster</name>
        <dbReference type="ChEBI" id="CHEBI:49883"/>
    </ligand>
</feature>
<dbReference type="InterPro" id="IPR036094">
    <property type="entry name" value="NadA_sf"/>
</dbReference>
<keyword evidence="9 12" id="KW-0411">Iron-sulfur</keyword>
<evidence type="ECO:0000256" key="2">
    <source>
        <dbReference type="ARBA" id="ARBA00005065"/>
    </source>
</evidence>
<sequence>MEKDKLIEKIKALKKKRNAVILSHVYQRDEVQDIADFIGDSLGLSRKAVSTDAKVILFCGVRFMAETAAILNPDKIVLLPDKNAGCALADMATLIELRAKKKEYPDAAVVSYVNSSALIKAESDICCTSANAVDVVNSLKEKQILFLPDKNLGNFVSSKTDKRVILWDGFCYVHHHNISQDDIRRAKTKHPNAKVMVHPECPPEVTSLADYIGSTSQMARYASKNSYKEFIVGTEKGMLHNLRIHNPDKKFYPASEEAICRDMKLVTLEKVASALENMEYRVEVPGKVAIRAKKALDRMLEVKKIG</sequence>
<keyword evidence="7 12" id="KW-0479">Metal-binding</keyword>
<comment type="function">
    <text evidence="1 12">Catalyzes the condensation of iminoaspartate with dihydroxyacetone phosphate to form quinolinate.</text>
</comment>
<keyword evidence="4 12" id="KW-0004">4Fe-4S</keyword>
<keyword evidence="6 12" id="KW-0808">Transferase</keyword>
<evidence type="ECO:0000256" key="3">
    <source>
        <dbReference type="ARBA" id="ARBA00012669"/>
    </source>
</evidence>
<evidence type="ECO:0000256" key="10">
    <source>
        <dbReference type="ARBA" id="ARBA00050125"/>
    </source>
</evidence>
<comment type="cofactor">
    <cofactor evidence="12">
        <name>[4Fe-4S] cluster</name>
        <dbReference type="ChEBI" id="CHEBI:49883"/>
    </cofactor>
    <text evidence="12">Binds 1 [4Fe-4S] cluster per subunit.</text>
</comment>
<comment type="similarity">
    <text evidence="12">Belongs to the quinolinate synthase family. Type 2 subfamily.</text>
</comment>
<dbReference type="SUPFAM" id="SSF142754">
    <property type="entry name" value="NadA-like"/>
    <property type="match status" value="1"/>
</dbReference>
<reference evidence="13 14" key="1">
    <citation type="submission" date="2018-06" db="EMBL/GenBank/DDBJ databases">
        <title>Extensive metabolic versatility and redundancy in microbially diverse, dynamic hydrothermal sediments.</title>
        <authorList>
            <person name="Dombrowski N."/>
            <person name="Teske A."/>
            <person name="Baker B.J."/>
        </authorList>
    </citation>
    <scope>NUCLEOTIDE SEQUENCE [LARGE SCALE GENOMIC DNA]</scope>
    <source>
        <strain evidence="13">B7_G13</strain>
    </source>
</reference>
<dbReference type="GO" id="GO:0008987">
    <property type="term" value="F:quinolinate synthetase A activity"/>
    <property type="evidence" value="ECO:0007669"/>
    <property type="project" value="UniProtKB-UniRule"/>
</dbReference>
<feature type="binding site" evidence="12">
    <location>
        <position position="129"/>
    </location>
    <ligand>
        <name>iminosuccinate</name>
        <dbReference type="ChEBI" id="CHEBI:77875"/>
    </ligand>
</feature>
<feature type="binding site" evidence="12">
    <location>
        <begin position="198"/>
        <end position="200"/>
    </location>
    <ligand>
        <name>iminosuccinate</name>
        <dbReference type="ChEBI" id="CHEBI:77875"/>
    </ligand>
</feature>